<evidence type="ECO:0000256" key="6">
    <source>
        <dbReference type="ARBA" id="ARBA00023065"/>
    </source>
</evidence>
<proteinExistence type="inferred from homology"/>
<dbReference type="InterPro" id="IPR020966">
    <property type="entry name" value="ALMT"/>
</dbReference>
<keyword evidence="6" id="KW-0406">Ion transport</keyword>
<feature type="transmembrane region" description="Helical" evidence="9">
    <location>
        <begin position="92"/>
        <end position="116"/>
    </location>
</feature>
<evidence type="ECO:0000256" key="7">
    <source>
        <dbReference type="ARBA" id="ARBA00023136"/>
    </source>
</evidence>
<evidence type="ECO:0000313" key="11">
    <source>
        <dbReference type="Proteomes" id="UP001497480"/>
    </source>
</evidence>
<comment type="similarity">
    <text evidence="2">Belongs to the aromatic acid exporter (TC 2.A.85) family.</text>
</comment>
<reference evidence="10 11" key="1">
    <citation type="submission" date="2024-03" db="EMBL/GenBank/DDBJ databases">
        <authorList>
            <person name="Martinez-Hernandez J."/>
        </authorList>
    </citation>
    <scope>NUCLEOTIDE SEQUENCE [LARGE SCALE GENOMIC DNA]</scope>
</reference>
<gene>
    <name evidence="10" type="ORF">LLUT_LOCUS22883</name>
</gene>
<comment type="subcellular location">
    <subcellularLocation>
        <location evidence="1">Membrane</location>
        <topology evidence="1">Multi-pass membrane protein</topology>
    </subcellularLocation>
</comment>
<evidence type="ECO:0000313" key="10">
    <source>
        <dbReference type="EMBL" id="CAL0321823.1"/>
    </source>
</evidence>
<accession>A0AAV1XLL9</accession>
<evidence type="ECO:0000256" key="8">
    <source>
        <dbReference type="ARBA" id="ARBA00023303"/>
    </source>
</evidence>
<feature type="transmembrane region" description="Helical" evidence="9">
    <location>
        <begin position="155"/>
        <end position="177"/>
    </location>
</feature>
<dbReference type="GO" id="GO:0016020">
    <property type="term" value="C:membrane"/>
    <property type="evidence" value="ECO:0007669"/>
    <property type="project" value="UniProtKB-SubCell"/>
</dbReference>
<evidence type="ECO:0000256" key="9">
    <source>
        <dbReference type="SAM" id="Phobius"/>
    </source>
</evidence>
<keyword evidence="11" id="KW-1185">Reference proteome</keyword>
<keyword evidence="3" id="KW-0813">Transport</keyword>
<organism evidence="10 11">
    <name type="scientific">Lupinus luteus</name>
    <name type="common">European yellow lupine</name>
    <dbReference type="NCBI Taxonomy" id="3873"/>
    <lineage>
        <taxon>Eukaryota</taxon>
        <taxon>Viridiplantae</taxon>
        <taxon>Streptophyta</taxon>
        <taxon>Embryophyta</taxon>
        <taxon>Tracheophyta</taxon>
        <taxon>Spermatophyta</taxon>
        <taxon>Magnoliopsida</taxon>
        <taxon>eudicotyledons</taxon>
        <taxon>Gunneridae</taxon>
        <taxon>Pentapetalae</taxon>
        <taxon>rosids</taxon>
        <taxon>fabids</taxon>
        <taxon>Fabales</taxon>
        <taxon>Fabaceae</taxon>
        <taxon>Papilionoideae</taxon>
        <taxon>50 kb inversion clade</taxon>
        <taxon>genistoids sensu lato</taxon>
        <taxon>core genistoids</taxon>
        <taxon>Genisteae</taxon>
        <taxon>Lupinus</taxon>
    </lineage>
</organism>
<evidence type="ECO:0000256" key="2">
    <source>
        <dbReference type="ARBA" id="ARBA00007079"/>
    </source>
</evidence>
<keyword evidence="4 9" id="KW-0812">Transmembrane</keyword>
<keyword evidence="5 9" id="KW-1133">Transmembrane helix</keyword>
<sequence>MASPGNAEDTTTTVTTNTRGFTSCIHIIWQCLRTLNEKSWCKLVNTTKMVKKVGEDDPRRVIHSFKVGLALVLISILQYLHPTFYAFGDNILWAVLTVALVLEFSVAGSVTFMRFAPGLKARYDYGFIIFILTFCLISLSDDKETAMLKVAQERLLTIIIGSFVAVTVCICICPVWIGQDLHNQIASNMEKIAHFFEGFSDEYLKKSENTEAVDDKSFLHRYKSVLSSKSSEETMAVLARWEPCHGRFRFGHPWKQYLKIGNLIRLCAYNIEALIACLAHSEQGQYELGSKIRESCTIISSECGKTLKEASLIVKHMTMSSMPNSHVANAKNAIQCIKSILRTNPWEGVEVDYAEIIQVSTLASLLIDVVNCTQNICEAVDELASLAKFQPSQQLHHRGTLVQPVDDAVHVIAIIETPPISELRNEN</sequence>
<evidence type="ECO:0008006" key="12">
    <source>
        <dbReference type="Google" id="ProtNLM"/>
    </source>
</evidence>
<keyword evidence="8" id="KW-0407">Ion channel</keyword>
<comment type="caution">
    <text evidence="10">The sequence shown here is derived from an EMBL/GenBank/DDBJ whole genome shotgun (WGS) entry which is preliminary data.</text>
</comment>
<dbReference type="PANTHER" id="PTHR31086">
    <property type="entry name" value="ALUMINUM-ACTIVATED MALATE TRANSPORTER 10"/>
    <property type="match status" value="1"/>
</dbReference>
<dbReference type="EMBL" id="CAXHTB010000016">
    <property type="protein sequence ID" value="CAL0321823.1"/>
    <property type="molecule type" value="Genomic_DNA"/>
</dbReference>
<keyword evidence="7 9" id="KW-0472">Membrane</keyword>
<name>A0AAV1XLL9_LUPLU</name>
<dbReference type="Proteomes" id="UP001497480">
    <property type="component" value="Unassembled WGS sequence"/>
</dbReference>
<dbReference type="AlphaFoldDB" id="A0AAV1XLL9"/>
<protein>
    <recommendedName>
        <fullName evidence="12">Aluminum-activated malate transporter</fullName>
    </recommendedName>
</protein>
<dbReference type="Pfam" id="PF11744">
    <property type="entry name" value="ALMT"/>
    <property type="match status" value="3"/>
</dbReference>
<feature type="transmembrane region" description="Helical" evidence="9">
    <location>
        <begin position="61"/>
        <end position="80"/>
    </location>
</feature>
<feature type="transmembrane region" description="Helical" evidence="9">
    <location>
        <begin position="123"/>
        <end position="140"/>
    </location>
</feature>
<evidence type="ECO:0000256" key="4">
    <source>
        <dbReference type="ARBA" id="ARBA00022692"/>
    </source>
</evidence>
<evidence type="ECO:0000256" key="5">
    <source>
        <dbReference type="ARBA" id="ARBA00022989"/>
    </source>
</evidence>
<dbReference type="GO" id="GO:0015743">
    <property type="term" value="P:malate transport"/>
    <property type="evidence" value="ECO:0007669"/>
    <property type="project" value="InterPro"/>
</dbReference>
<evidence type="ECO:0000256" key="3">
    <source>
        <dbReference type="ARBA" id="ARBA00022448"/>
    </source>
</evidence>
<dbReference type="GO" id="GO:0034220">
    <property type="term" value="P:monoatomic ion transmembrane transport"/>
    <property type="evidence" value="ECO:0007669"/>
    <property type="project" value="UniProtKB-KW"/>
</dbReference>
<evidence type="ECO:0000256" key="1">
    <source>
        <dbReference type="ARBA" id="ARBA00004141"/>
    </source>
</evidence>